<dbReference type="InterPro" id="IPR005710">
    <property type="entry name" value="Ribosomal_uS4_euk/arc"/>
</dbReference>
<dbReference type="InterPro" id="IPR001912">
    <property type="entry name" value="Ribosomal_uS4_N"/>
</dbReference>
<proteinExistence type="inferred from homology"/>
<dbReference type="SUPFAM" id="SSF55174">
    <property type="entry name" value="Alpha-L RNA-binding motif"/>
    <property type="match status" value="1"/>
</dbReference>
<evidence type="ECO:0000256" key="7">
    <source>
        <dbReference type="ARBA" id="ARBA00035410"/>
    </source>
</evidence>
<feature type="domain" description="Small ribosomal subunit protein uS4 N-terminal" evidence="11">
    <location>
        <begin position="1"/>
        <end position="104"/>
    </location>
</feature>
<comment type="similarity">
    <text evidence="1 10">Belongs to the universal ribosomal protein uS4 family.</text>
</comment>
<dbReference type="SMART" id="SM01390">
    <property type="entry name" value="Ribosomal_S4"/>
    <property type="match status" value="1"/>
</dbReference>
<dbReference type="Gene3D" id="3.10.290.10">
    <property type="entry name" value="RNA-binding S4 domain"/>
    <property type="match status" value="1"/>
</dbReference>
<dbReference type="NCBIfam" id="NF003139">
    <property type="entry name" value="PRK04051.1"/>
    <property type="match status" value="1"/>
</dbReference>
<dbReference type="OMA" id="RQFITHG"/>
<dbReference type="InterPro" id="IPR018079">
    <property type="entry name" value="Ribosomal_uS4_CS"/>
</dbReference>
<dbReference type="GO" id="GO:0006412">
    <property type="term" value="P:translation"/>
    <property type="evidence" value="ECO:0007669"/>
    <property type="project" value="InterPro"/>
</dbReference>
<dbReference type="Pfam" id="PF01479">
    <property type="entry name" value="S4"/>
    <property type="match status" value="1"/>
</dbReference>
<dbReference type="NCBIfam" id="TIGR01018">
    <property type="entry name" value="uS4_arch"/>
    <property type="match status" value="1"/>
</dbReference>
<keyword evidence="2 9" id="KW-0699">rRNA-binding</keyword>
<keyword evidence="3 9" id="KW-0694">RNA-binding</keyword>
<evidence type="ECO:0000256" key="5">
    <source>
        <dbReference type="ARBA" id="ARBA00023274"/>
    </source>
</evidence>
<dbReference type="InterPro" id="IPR036986">
    <property type="entry name" value="S4_RNA-bd_sf"/>
</dbReference>
<dbReference type="EMBL" id="JWZT01002790">
    <property type="protein sequence ID" value="KII68563.1"/>
    <property type="molecule type" value="Genomic_DNA"/>
</dbReference>
<protein>
    <recommendedName>
        <fullName evidence="6">Small ribosomal subunit protein uS4</fullName>
    </recommendedName>
    <alternativeName>
        <fullName evidence="7">40S ribosomal protein S9</fullName>
    </alternativeName>
</protein>
<dbReference type="FunFam" id="3.10.290.10:FF:000004">
    <property type="entry name" value="40s ribosomal protein s9"/>
    <property type="match status" value="1"/>
</dbReference>
<comment type="function">
    <text evidence="8">Component of the small ribosomal subunit. The ribosome is a large ribonucleoprotein complex responsible for the synthesis of proteins in the cell. Part of the small subunit (SSU) processome, first precursor of the small eukaryotic ribosomal subunit. During the assembly of the SSU processome in the nucleolus, many ribosome biogenesis factors, an RNA chaperone and ribosomal proteins associate with the nascent pre-rRNA and work in concert to generate RNA folding, modifications, rearrangements and cleavage as well as targeted degradation of pre-ribosomal RNA by the RNA exosome.</text>
</comment>
<dbReference type="InterPro" id="IPR022801">
    <property type="entry name" value="Ribosomal_uS4"/>
</dbReference>
<dbReference type="GO" id="GO:0042274">
    <property type="term" value="P:ribosomal small subunit biogenesis"/>
    <property type="evidence" value="ECO:0007669"/>
    <property type="project" value="TreeGrafter"/>
</dbReference>
<accession>A0A0C2JH15</accession>
<evidence type="ECO:0000313" key="13">
    <source>
        <dbReference type="EMBL" id="KII71622.1"/>
    </source>
</evidence>
<keyword evidence="14" id="KW-1185">Reference proteome</keyword>
<dbReference type="CDD" id="cd00165">
    <property type="entry name" value="S4"/>
    <property type="match status" value="1"/>
</dbReference>
<dbReference type="EMBL" id="JWZT01001696">
    <property type="protein sequence ID" value="KII71622.1"/>
    <property type="molecule type" value="Genomic_DNA"/>
</dbReference>
<dbReference type="GO" id="GO:0019843">
    <property type="term" value="F:rRNA binding"/>
    <property type="evidence" value="ECO:0007669"/>
    <property type="project" value="UniProtKB-KW"/>
</dbReference>
<keyword evidence="4 10" id="KW-0689">Ribosomal protein</keyword>
<name>A0A0C2JH15_THEKT</name>
<evidence type="ECO:0000256" key="10">
    <source>
        <dbReference type="RuleBase" id="RU003699"/>
    </source>
</evidence>
<comment type="caution">
    <text evidence="12">The sequence shown here is derived from an EMBL/GenBank/DDBJ whole genome shotgun (WGS) entry which is preliminary data.</text>
</comment>
<evidence type="ECO:0000256" key="3">
    <source>
        <dbReference type="ARBA" id="ARBA00022884"/>
    </source>
</evidence>
<dbReference type="GO" id="GO:0022627">
    <property type="term" value="C:cytosolic small ribosomal subunit"/>
    <property type="evidence" value="ECO:0007669"/>
    <property type="project" value="TreeGrafter"/>
</dbReference>
<dbReference type="Proteomes" id="UP000031668">
    <property type="component" value="Unassembled WGS sequence"/>
</dbReference>
<dbReference type="InterPro" id="IPR002942">
    <property type="entry name" value="S4_RNA-bd"/>
</dbReference>
<dbReference type="Pfam" id="PF00163">
    <property type="entry name" value="Ribosomal_S4"/>
    <property type="match status" value="1"/>
</dbReference>
<evidence type="ECO:0000256" key="6">
    <source>
        <dbReference type="ARBA" id="ARBA00035254"/>
    </source>
</evidence>
<evidence type="ECO:0000256" key="2">
    <source>
        <dbReference type="ARBA" id="ARBA00022730"/>
    </source>
</evidence>
<dbReference type="PANTHER" id="PTHR11831:SF5">
    <property type="entry name" value="40S RIBOSOMAL PROTEIN S9"/>
    <property type="match status" value="1"/>
</dbReference>
<dbReference type="PROSITE" id="PS00632">
    <property type="entry name" value="RIBOSOMAL_S4"/>
    <property type="match status" value="1"/>
</dbReference>
<evidence type="ECO:0000256" key="1">
    <source>
        <dbReference type="ARBA" id="ARBA00007465"/>
    </source>
</evidence>
<dbReference type="AlphaFoldDB" id="A0A0C2JH15"/>
<evidence type="ECO:0000259" key="11">
    <source>
        <dbReference type="SMART" id="SM01390"/>
    </source>
</evidence>
<reference evidence="12 14" key="1">
    <citation type="journal article" date="2014" name="Genome Biol. Evol.">
        <title>The genome of the myxosporean Thelohanellus kitauei shows adaptations to nutrient acquisition within its fish host.</title>
        <authorList>
            <person name="Yang Y."/>
            <person name="Xiong J."/>
            <person name="Zhou Z."/>
            <person name="Huo F."/>
            <person name="Miao W."/>
            <person name="Ran C."/>
            <person name="Liu Y."/>
            <person name="Zhang J."/>
            <person name="Feng J."/>
            <person name="Wang M."/>
            <person name="Wang M."/>
            <person name="Wang L."/>
            <person name="Yao B."/>
        </authorList>
    </citation>
    <scope>NUCLEOTIDE SEQUENCE [LARGE SCALE GENOMIC DNA]</scope>
    <source>
        <strain evidence="12">Wuqing</strain>
    </source>
</reference>
<keyword evidence="5 10" id="KW-0687">Ribonucleoprotein</keyword>
<evidence type="ECO:0000256" key="9">
    <source>
        <dbReference type="PROSITE-ProRule" id="PRU00182"/>
    </source>
</evidence>
<sequence>MAKPVCRKVFQTPKRPFEKARLDQELKLVGEYGLKNKRELWTAKYALAKIRKTARHLLTLPEEDPKRLFEGNALLRKLVYYGILKQEDMKLDFVLYLKVNDLLERRLQTQVFKKGLAKSIHHARSLITQRHIAVRKQIVNVPSFMVRIDSQKYISQYERSTLSGSGRIGRCKRMKMKNQKTEEETVEE</sequence>
<evidence type="ECO:0000256" key="8">
    <source>
        <dbReference type="ARBA" id="ARBA00045441"/>
    </source>
</evidence>
<dbReference type="PANTHER" id="PTHR11831">
    <property type="entry name" value="30S 40S RIBOSOMAL PROTEIN"/>
    <property type="match status" value="1"/>
</dbReference>
<evidence type="ECO:0000313" key="14">
    <source>
        <dbReference type="Proteomes" id="UP000031668"/>
    </source>
</evidence>
<evidence type="ECO:0000256" key="4">
    <source>
        <dbReference type="ARBA" id="ARBA00022980"/>
    </source>
</evidence>
<dbReference type="PROSITE" id="PS50889">
    <property type="entry name" value="S4"/>
    <property type="match status" value="1"/>
</dbReference>
<dbReference type="OrthoDB" id="1697570at2759"/>
<organism evidence="12 14">
    <name type="scientific">Thelohanellus kitauei</name>
    <name type="common">Myxosporean</name>
    <dbReference type="NCBI Taxonomy" id="669202"/>
    <lineage>
        <taxon>Eukaryota</taxon>
        <taxon>Metazoa</taxon>
        <taxon>Cnidaria</taxon>
        <taxon>Myxozoa</taxon>
        <taxon>Myxosporea</taxon>
        <taxon>Bivalvulida</taxon>
        <taxon>Platysporina</taxon>
        <taxon>Myxobolidae</taxon>
        <taxon>Thelohanellus</taxon>
    </lineage>
</organism>
<evidence type="ECO:0000313" key="12">
    <source>
        <dbReference type="EMBL" id="KII68563.1"/>
    </source>
</evidence>
<gene>
    <name evidence="13" type="ORF">RF11_00256</name>
    <name evidence="12" type="ORF">RF11_08693</name>
</gene>
<dbReference type="GO" id="GO:0003735">
    <property type="term" value="F:structural constituent of ribosome"/>
    <property type="evidence" value="ECO:0007669"/>
    <property type="project" value="InterPro"/>
</dbReference>